<dbReference type="SUPFAM" id="SSF56112">
    <property type="entry name" value="Protein kinase-like (PK-like)"/>
    <property type="match status" value="1"/>
</dbReference>
<dbReference type="GO" id="GO:0007169">
    <property type="term" value="P:cell surface receptor protein tyrosine kinase signaling pathway"/>
    <property type="evidence" value="ECO:0007669"/>
    <property type="project" value="TreeGrafter"/>
</dbReference>
<dbReference type="GO" id="GO:0043121">
    <property type="term" value="F:neurotrophin binding"/>
    <property type="evidence" value="ECO:0007669"/>
    <property type="project" value="TreeGrafter"/>
</dbReference>
<dbReference type="InterPro" id="IPR011009">
    <property type="entry name" value="Kinase-like_dom_sf"/>
</dbReference>
<dbReference type="GO" id="GO:0030424">
    <property type="term" value="C:axon"/>
    <property type="evidence" value="ECO:0007669"/>
    <property type="project" value="TreeGrafter"/>
</dbReference>
<dbReference type="RefSeq" id="XP_030768246.1">
    <property type="nucleotide sequence ID" value="XM_030912386.1"/>
</dbReference>
<reference evidence="3" key="1">
    <citation type="submission" date="2025-08" db="UniProtKB">
        <authorList>
            <consortium name="RefSeq"/>
        </authorList>
    </citation>
    <scope>IDENTIFICATION</scope>
    <source>
        <tissue evidence="3">Gonads</tissue>
    </source>
</reference>
<dbReference type="PANTHER" id="PTHR24416">
    <property type="entry name" value="TYROSINE-PROTEIN KINASE RECEPTOR"/>
    <property type="match status" value="1"/>
</dbReference>
<dbReference type="GO" id="GO:0005886">
    <property type="term" value="C:plasma membrane"/>
    <property type="evidence" value="ECO:0007669"/>
    <property type="project" value="TreeGrafter"/>
</dbReference>
<evidence type="ECO:0000259" key="1">
    <source>
        <dbReference type="PROSITE" id="PS50011"/>
    </source>
</evidence>
<evidence type="ECO:0000313" key="2">
    <source>
        <dbReference type="Proteomes" id="UP000504635"/>
    </source>
</evidence>
<proteinExistence type="predicted"/>
<dbReference type="GeneID" id="115891815"/>
<sequence>ELLKDADTRDIVAIKVLKDSATKEAEEDFFREVEIMSAFQHRNILSFVGVVPREGNVCPMMVFEYMEHGDLAEVLRSQHRWSAGSDDSPPTVPQLSTEDLLGVSLQIAKGMEYLASQRFVHRDLACRNCLVAQGPVVKIADFGMSRDVYTCDYYKILRKIL</sequence>
<dbReference type="InterPro" id="IPR000719">
    <property type="entry name" value="Prot_kinase_dom"/>
</dbReference>
<dbReference type="InterPro" id="IPR001245">
    <property type="entry name" value="Ser-Thr/Tyr_kinase_cat_dom"/>
</dbReference>
<dbReference type="SMART" id="SM00219">
    <property type="entry name" value="TyrKc"/>
    <property type="match status" value="1"/>
</dbReference>
<protein>
    <submittedName>
        <fullName evidence="3">Tyrosine-protein kinase transmembrane receptor Ror-like</fullName>
    </submittedName>
</protein>
<dbReference type="GO" id="GO:0043235">
    <property type="term" value="C:receptor complex"/>
    <property type="evidence" value="ECO:0007669"/>
    <property type="project" value="TreeGrafter"/>
</dbReference>
<evidence type="ECO:0000313" key="3">
    <source>
        <dbReference type="RefSeq" id="XP_030768246.1"/>
    </source>
</evidence>
<dbReference type="AlphaFoldDB" id="A0A6J2YYI7"/>
<dbReference type="InParanoid" id="A0A6J2YYI7"/>
<dbReference type="PRINTS" id="PR00109">
    <property type="entry name" value="TYRKINASE"/>
</dbReference>
<dbReference type="GO" id="GO:1990090">
    <property type="term" value="P:cellular response to nerve growth factor stimulus"/>
    <property type="evidence" value="ECO:0007669"/>
    <property type="project" value="TreeGrafter"/>
</dbReference>
<dbReference type="InterPro" id="IPR020635">
    <property type="entry name" value="Tyr_kinase_cat_dom"/>
</dbReference>
<dbReference type="OrthoDB" id="2431000at2759"/>
<dbReference type="KEGG" id="soy:115891815"/>
<accession>A0A6J2YYI7</accession>
<dbReference type="PANTHER" id="PTHR24416:SF619">
    <property type="entry name" value="TYROSINE-PROTEIN KINASE TRANSMEMBRANE RECEPTOR ROR-LIKE PROTEIN"/>
    <property type="match status" value="1"/>
</dbReference>
<feature type="domain" description="Protein kinase" evidence="1">
    <location>
        <begin position="1"/>
        <end position="161"/>
    </location>
</feature>
<gene>
    <name evidence="3" type="primary">LOC115891815</name>
</gene>
<feature type="non-terminal residue" evidence="3">
    <location>
        <position position="1"/>
    </location>
</feature>
<dbReference type="GO" id="GO:0004714">
    <property type="term" value="F:transmembrane receptor protein tyrosine kinase activity"/>
    <property type="evidence" value="ECO:0007669"/>
    <property type="project" value="TreeGrafter"/>
</dbReference>
<dbReference type="PROSITE" id="PS50011">
    <property type="entry name" value="PROTEIN_KINASE_DOM"/>
    <property type="match status" value="1"/>
</dbReference>
<dbReference type="GO" id="GO:0005524">
    <property type="term" value="F:ATP binding"/>
    <property type="evidence" value="ECO:0007669"/>
    <property type="project" value="InterPro"/>
</dbReference>
<keyword evidence="2" id="KW-1185">Reference proteome</keyword>
<dbReference type="GO" id="GO:0010976">
    <property type="term" value="P:positive regulation of neuron projection development"/>
    <property type="evidence" value="ECO:0007669"/>
    <property type="project" value="TreeGrafter"/>
</dbReference>
<dbReference type="GO" id="GO:0051897">
    <property type="term" value="P:positive regulation of phosphatidylinositol 3-kinase/protein kinase B signal transduction"/>
    <property type="evidence" value="ECO:0007669"/>
    <property type="project" value="TreeGrafter"/>
</dbReference>
<name>A0A6J2YYI7_SITOR</name>
<dbReference type="Gene3D" id="1.10.510.10">
    <property type="entry name" value="Transferase(Phosphotransferase) domain 1"/>
    <property type="match status" value="1"/>
</dbReference>
<dbReference type="InterPro" id="IPR008266">
    <property type="entry name" value="Tyr_kinase_AS"/>
</dbReference>
<organism evidence="2 3">
    <name type="scientific">Sitophilus oryzae</name>
    <name type="common">Rice weevil</name>
    <name type="synonym">Curculio oryzae</name>
    <dbReference type="NCBI Taxonomy" id="7048"/>
    <lineage>
        <taxon>Eukaryota</taxon>
        <taxon>Metazoa</taxon>
        <taxon>Ecdysozoa</taxon>
        <taxon>Arthropoda</taxon>
        <taxon>Hexapoda</taxon>
        <taxon>Insecta</taxon>
        <taxon>Pterygota</taxon>
        <taxon>Neoptera</taxon>
        <taxon>Endopterygota</taxon>
        <taxon>Coleoptera</taxon>
        <taxon>Polyphaga</taxon>
        <taxon>Cucujiformia</taxon>
        <taxon>Curculionidae</taxon>
        <taxon>Dryophthorinae</taxon>
        <taxon>Sitophilus</taxon>
    </lineage>
</organism>
<dbReference type="FunFam" id="1.10.510.10:FF:000667">
    <property type="entry name" value="Tyrosine-protein kinase receptor"/>
    <property type="match status" value="1"/>
</dbReference>
<dbReference type="Proteomes" id="UP000504635">
    <property type="component" value="Unplaced"/>
</dbReference>
<dbReference type="PROSITE" id="PS00109">
    <property type="entry name" value="PROTEIN_KINASE_TYR"/>
    <property type="match status" value="1"/>
</dbReference>
<dbReference type="InterPro" id="IPR050122">
    <property type="entry name" value="RTK"/>
</dbReference>
<dbReference type="Pfam" id="PF07714">
    <property type="entry name" value="PK_Tyr_Ser-Thr"/>
    <property type="match status" value="1"/>
</dbReference>
<dbReference type="GO" id="GO:0005030">
    <property type="term" value="F:neurotrophin receptor activity"/>
    <property type="evidence" value="ECO:0007669"/>
    <property type="project" value="TreeGrafter"/>
</dbReference>